<dbReference type="SUPFAM" id="SSF58104">
    <property type="entry name" value="Methyl-accepting chemotaxis protein (MCP) signaling domain"/>
    <property type="match status" value="1"/>
</dbReference>
<feature type="domain" description="HAMP" evidence="15">
    <location>
        <begin position="212"/>
        <end position="264"/>
    </location>
</feature>
<dbReference type="PROSITE" id="PS50885">
    <property type="entry name" value="HAMP"/>
    <property type="match status" value="1"/>
</dbReference>
<protein>
    <submittedName>
        <fullName evidence="16">Methyl-accepting chemotaxis protein</fullName>
    </submittedName>
</protein>
<dbReference type="CDD" id="cd11386">
    <property type="entry name" value="MCP_signal"/>
    <property type="match status" value="1"/>
</dbReference>
<evidence type="ECO:0000313" key="16">
    <source>
        <dbReference type="EMBL" id="GLK89125.1"/>
    </source>
</evidence>
<gene>
    <name evidence="16" type="ORF">GCM10017655_21870</name>
</gene>
<evidence type="ECO:0000256" key="4">
    <source>
        <dbReference type="ARBA" id="ARBA00022500"/>
    </source>
</evidence>
<dbReference type="PROSITE" id="PS50192">
    <property type="entry name" value="T_SNARE"/>
    <property type="match status" value="1"/>
</dbReference>
<evidence type="ECO:0000256" key="12">
    <source>
        <dbReference type="SAM" id="Phobius"/>
    </source>
</evidence>
<keyword evidence="6 12" id="KW-0812">Transmembrane</keyword>
<comment type="similarity">
    <text evidence="10">Belongs to the methyl-accepting chemotaxis (MCP) protein family.</text>
</comment>
<keyword evidence="8 12" id="KW-0472">Membrane</keyword>
<dbReference type="EMBL" id="BSFN01000005">
    <property type="protein sequence ID" value="GLK89125.1"/>
    <property type="molecule type" value="Genomic_DNA"/>
</dbReference>
<dbReference type="PROSITE" id="PS50111">
    <property type="entry name" value="CHEMOTAXIS_TRANSDUC_2"/>
    <property type="match status" value="1"/>
</dbReference>
<dbReference type="GO" id="GO:0004888">
    <property type="term" value="F:transmembrane signaling receptor activity"/>
    <property type="evidence" value="ECO:0007669"/>
    <property type="project" value="InterPro"/>
</dbReference>
<dbReference type="Proteomes" id="UP001143328">
    <property type="component" value="Unassembled WGS sequence"/>
</dbReference>
<feature type="domain" description="Methyl-accepting transducer" evidence="13">
    <location>
        <begin position="269"/>
        <end position="505"/>
    </location>
</feature>
<dbReference type="InterPro" id="IPR004089">
    <property type="entry name" value="MCPsignal_dom"/>
</dbReference>
<reference evidence="16" key="1">
    <citation type="journal article" date="2014" name="Int. J. Syst. Evol. Microbiol.">
        <title>Complete genome sequence of Corynebacterium casei LMG S-19264T (=DSM 44701T), isolated from a smear-ripened cheese.</title>
        <authorList>
            <consortium name="US DOE Joint Genome Institute (JGI-PGF)"/>
            <person name="Walter F."/>
            <person name="Albersmeier A."/>
            <person name="Kalinowski J."/>
            <person name="Ruckert C."/>
        </authorList>
    </citation>
    <scope>NUCLEOTIDE SEQUENCE</scope>
    <source>
        <strain evidence="16">VKM B-2935</strain>
    </source>
</reference>
<comment type="subcellular location">
    <subcellularLocation>
        <location evidence="1">Cell inner membrane</location>
        <topology evidence="1">Multi-pass membrane protein</topology>
    </subcellularLocation>
</comment>
<dbReference type="SMART" id="SM00283">
    <property type="entry name" value="MA"/>
    <property type="match status" value="1"/>
</dbReference>
<evidence type="ECO:0000256" key="3">
    <source>
        <dbReference type="ARBA" id="ARBA00022481"/>
    </source>
</evidence>
<evidence type="ECO:0000256" key="8">
    <source>
        <dbReference type="ARBA" id="ARBA00023136"/>
    </source>
</evidence>
<evidence type="ECO:0000256" key="1">
    <source>
        <dbReference type="ARBA" id="ARBA00004429"/>
    </source>
</evidence>
<dbReference type="SMART" id="SM00304">
    <property type="entry name" value="HAMP"/>
    <property type="match status" value="2"/>
</dbReference>
<keyword evidence="2" id="KW-1003">Cell membrane</keyword>
<evidence type="ECO:0000256" key="7">
    <source>
        <dbReference type="ARBA" id="ARBA00022989"/>
    </source>
</evidence>
<reference evidence="16" key="2">
    <citation type="submission" date="2023-01" db="EMBL/GenBank/DDBJ databases">
        <authorList>
            <person name="Sun Q."/>
            <person name="Evtushenko L."/>
        </authorList>
    </citation>
    <scope>NUCLEOTIDE SEQUENCE</scope>
    <source>
        <strain evidence="16">VKM B-2935</strain>
    </source>
</reference>
<keyword evidence="5" id="KW-0997">Cell inner membrane</keyword>
<dbReference type="PANTHER" id="PTHR32089">
    <property type="entry name" value="METHYL-ACCEPTING CHEMOTAXIS PROTEIN MCPB"/>
    <property type="match status" value="1"/>
</dbReference>
<dbReference type="InterPro" id="IPR004090">
    <property type="entry name" value="Chemotax_Me-accpt_rcpt"/>
</dbReference>
<sequence>MFLQNSLRAQILALLGGSLLLTVVIALACFSFLSGGIQNYRGLLDGPLQESQLVDQANIEFKSQVQEWKNVLLRGKDQAAQDKYWGQFEDQERKVQDILGKLVAETGDDAALKSQVEKLRSEHQALGAAYRKGKAAFVAAGADPTAGDKAVQGIDRATSDQMGALVTQLHQRSEEQAKAISASADRTVWLGTAVLLGASVLIALLSLWLVNRNLITPIKSLIEHIGRLSQGNFGQRVDTSRRDELGNLAVAANTLRDFLADTFTRLQRSTSELDSASGELNAIATLMAQGTAEQFSRTDQVATAMHEMSATAQEVARHAADAARAADDADHSSQQGSKVMGATIQTITAMSGEIANTADVIRRLETDSGRIGKVLEVIRGIADQTNLLALNAAIEAARAGEAGRGFAVVADEVRTLAQRTAQSTAEIHQIIDTVQTGALNAVKAIESGQNRSEEGLQQVTEAGNMLHNITQAVEAIRDMNRQIATAAEEQTSVAEDISRNLTEITAIATTNQENVVRTETASVNLRGLSGQLSDVTQRLSA</sequence>
<evidence type="ECO:0000256" key="5">
    <source>
        <dbReference type="ARBA" id="ARBA00022519"/>
    </source>
</evidence>
<feature type="domain" description="T-SNARE coiled-coil homology" evidence="14">
    <location>
        <begin position="456"/>
        <end position="518"/>
    </location>
</feature>
<dbReference type="CDD" id="cd06225">
    <property type="entry name" value="HAMP"/>
    <property type="match status" value="1"/>
</dbReference>
<evidence type="ECO:0000256" key="11">
    <source>
        <dbReference type="PROSITE-ProRule" id="PRU00284"/>
    </source>
</evidence>
<keyword evidence="4" id="KW-0145">Chemotaxis</keyword>
<dbReference type="Pfam" id="PF00672">
    <property type="entry name" value="HAMP"/>
    <property type="match status" value="1"/>
</dbReference>
<dbReference type="PRINTS" id="PR00260">
    <property type="entry name" value="CHEMTRNSDUCR"/>
</dbReference>
<dbReference type="InterPro" id="IPR003660">
    <property type="entry name" value="HAMP_dom"/>
</dbReference>
<evidence type="ECO:0000259" key="14">
    <source>
        <dbReference type="PROSITE" id="PS50192"/>
    </source>
</evidence>
<dbReference type="GO" id="GO:0007165">
    <property type="term" value="P:signal transduction"/>
    <property type="evidence" value="ECO:0007669"/>
    <property type="project" value="UniProtKB-KW"/>
</dbReference>
<evidence type="ECO:0000259" key="15">
    <source>
        <dbReference type="PROSITE" id="PS50885"/>
    </source>
</evidence>
<keyword evidence="3" id="KW-0488">Methylation</keyword>
<dbReference type="GO" id="GO:0006935">
    <property type="term" value="P:chemotaxis"/>
    <property type="evidence" value="ECO:0007669"/>
    <property type="project" value="UniProtKB-KW"/>
</dbReference>
<keyword evidence="7 12" id="KW-1133">Transmembrane helix</keyword>
<evidence type="ECO:0000256" key="2">
    <source>
        <dbReference type="ARBA" id="ARBA00022475"/>
    </source>
</evidence>
<dbReference type="Gene3D" id="1.10.287.950">
    <property type="entry name" value="Methyl-accepting chemotaxis protein"/>
    <property type="match status" value="1"/>
</dbReference>
<dbReference type="AlphaFoldDB" id="A0A9W6NFS8"/>
<dbReference type="InterPro" id="IPR000727">
    <property type="entry name" value="T_SNARE_dom"/>
</dbReference>
<evidence type="ECO:0000256" key="9">
    <source>
        <dbReference type="ARBA" id="ARBA00023224"/>
    </source>
</evidence>
<organism evidence="16 17">
    <name type="scientific">Pseudomonas turukhanskensis</name>
    <dbReference type="NCBI Taxonomy" id="1806536"/>
    <lineage>
        <taxon>Bacteria</taxon>
        <taxon>Pseudomonadati</taxon>
        <taxon>Pseudomonadota</taxon>
        <taxon>Gammaproteobacteria</taxon>
        <taxon>Pseudomonadales</taxon>
        <taxon>Pseudomonadaceae</taxon>
        <taxon>Pseudomonas</taxon>
    </lineage>
</organism>
<keyword evidence="9 11" id="KW-0807">Transducer</keyword>
<comment type="caution">
    <text evidence="16">The sequence shown here is derived from an EMBL/GenBank/DDBJ whole genome shotgun (WGS) entry which is preliminary data.</text>
</comment>
<feature type="transmembrane region" description="Helical" evidence="12">
    <location>
        <begin position="188"/>
        <end position="210"/>
    </location>
</feature>
<evidence type="ECO:0000256" key="6">
    <source>
        <dbReference type="ARBA" id="ARBA00022692"/>
    </source>
</evidence>
<dbReference type="GO" id="GO:0005886">
    <property type="term" value="C:plasma membrane"/>
    <property type="evidence" value="ECO:0007669"/>
    <property type="project" value="UniProtKB-SubCell"/>
</dbReference>
<name>A0A9W6NFS8_9PSED</name>
<evidence type="ECO:0000256" key="10">
    <source>
        <dbReference type="ARBA" id="ARBA00029447"/>
    </source>
</evidence>
<evidence type="ECO:0000259" key="13">
    <source>
        <dbReference type="PROSITE" id="PS50111"/>
    </source>
</evidence>
<dbReference type="FunFam" id="1.10.287.950:FF:000001">
    <property type="entry name" value="Methyl-accepting chemotaxis sensory transducer"/>
    <property type="match status" value="1"/>
</dbReference>
<dbReference type="Pfam" id="PF00015">
    <property type="entry name" value="MCPsignal"/>
    <property type="match status" value="1"/>
</dbReference>
<keyword evidence="17" id="KW-1185">Reference proteome</keyword>
<proteinExistence type="inferred from homology"/>
<accession>A0A9W6NFS8</accession>
<feature type="transmembrane region" description="Helical" evidence="12">
    <location>
        <begin position="12"/>
        <end position="33"/>
    </location>
</feature>
<evidence type="ECO:0000313" key="17">
    <source>
        <dbReference type="Proteomes" id="UP001143328"/>
    </source>
</evidence>
<dbReference type="PANTHER" id="PTHR32089:SF120">
    <property type="entry name" value="METHYL-ACCEPTING CHEMOTAXIS PROTEIN TLPQ"/>
    <property type="match status" value="1"/>
</dbReference>